<dbReference type="AlphaFoldDB" id="K1VKG1"/>
<dbReference type="HOGENOM" id="CLU_1349743_0_0_1"/>
<dbReference type="GO" id="GO:0006020">
    <property type="term" value="P:inositol metabolic process"/>
    <property type="evidence" value="ECO:0007669"/>
    <property type="project" value="TreeGrafter"/>
</dbReference>
<keyword evidence="4" id="KW-1185">Reference proteome</keyword>
<evidence type="ECO:0000256" key="2">
    <source>
        <dbReference type="SAM" id="MobiDB-lite"/>
    </source>
</evidence>
<dbReference type="Gene3D" id="3.40.190.80">
    <property type="match status" value="1"/>
</dbReference>
<accession>K1VKG1</accession>
<dbReference type="Pfam" id="PF00459">
    <property type="entry name" value="Inositol_P"/>
    <property type="match status" value="1"/>
</dbReference>
<feature type="compositionally biased region" description="Basic and acidic residues" evidence="2">
    <location>
        <begin position="78"/>
        <end position="88"/>
    </location>
</feature>
<dbReference type="InParanoid" id="K1VKG1"/>
<dbReference type="PANTHER" id="PTHR20854:SF4">
    <property type="entry name" value="INOSITOL-1-MONOPHOSPHATASE-RELATED"/>
    <property type="match status" value="1"/>
</dbReference>
<evidence type="ECO:0000313" key="3">
    <source>
        <dbReference type="EMBL" id="EKC99676.1"/>
    </source>
</evidence>
<dbReference type="EMBL" id="AMBO01000366">
    <property type="protein sequence ID" value="EKC99676.1"/>
    <property type="molecule type" value="Genomic_DNA"/>
</dbReference>
<proteinExistence type="inferred from homology"/>
<reference evidence="3 4" key="1">
    <citation type="journal article" date="2012" name="Eukaryot. Cell">
        <title>Genome sequence of the Trichosporon asahii environmental strain CBS 8904.</title>
        <authorList>
            <person name="Yang R.Y."/>
            <person name="Li H.T."/>
            <person name="Zhu H."/>
            <person name="Zhou G.P."/>
            <person name="Wang M."/>
            <person name="Wang L."/>
        </authorList>
    </citation>
    <scope>NUCLEOTIDE SEQUENCE [LARGE SCALE GENOMIC DNA]</scope>
    <source>
        <strain evidence="3 4">CBS 8904</strain>
    </source>
</reference>
<feature type="compositionally biased region" description="Basic and acidic residues" evidence="2">
    <location>
        <begin position="120"/>
        <end position="130"/>
    </location>
</feature>
<evidence type="ECO:0000256" key="1">
    <source>
        <dbReference type="ARBA" id="ARBA00009759"/>
    </source>
</evidence>
<gene>
    <name evidence="3" type="ORF">A1Q2_05986</name>
</gene>
<dbReference type="eggNOG" id="KOG2951">
    <property type="taxonomic scope" value="Eukaryota"/>
</dbReference>
<comment type="caution">
    <text evidence="3">The sequence shown here is derived from an EMBL/GenBank/DDBJ whole genome shotgun (WGS) entry which is preliminary data.</text>
</comment>
<protein>
    <submittedName>
        <fullName evidence="3">Uncharacterized protein</fullName>
    </submittedName>
</protein>
<organism evidence="3 4">
    <name type="scientific">Trichosporon asahii var. asahii (strain CBS 8904)</name>
    <name type="common">Yeast</name>
    <dbReference type="NCBI Taxonomy" id="1220162"/>
    <lineage>
        <taxon>Eukaryota</taxon>
        <taxon>Fungi</taxon>
        <taxon>Dikarya</taxon>
        <taxon>Basidiomycota</taxon>
        <taxon>Agaricomycotina</taxon>
        <taxon>Tremellomycetes</taxon>
        <taxon>Trichosporonales</taxon>
        <taxon>Trichosporonaceae</taxon>
        <taxon>Trichosporon</taxon>
    </lineage>
</organism>
<dbReference type="STRING" id="1220162.K1VKG1"/>
<dbReference type="GO" id="GO:0007165">
    <property type="term" value="P:signal transduction"/>
    <property type="evidence" value="ECO:0007669"/>
    <property type="project" value="TreeGrafter"/>
</dbReference>
<dbReference type="GO" id="GO:0008934">
    <property type="term" value="F:inositol monophosphate 1-phosphatase activity"/>
    <property type="evidence" value="ECO:0007669"/>
    <property type="project" value="TreeGrafter"/>
</dbReference>
<dbReference type="PANTHER" id="PTHR20854">
    <property type="entry name" value="INOSITOL MONOPHOSPHATASE"/>
    <property type="match status" value="1"/>
</dbReference>
<name>K1VKG1_TRIAC</name>
<evidence type="ECO:0000313" key="4">
    <source>
        <dbReference type="Proteomes" id="UP000006757"/>
    </source>
</evidence>
<feature type="region of interest" description="Disordered" evidence="2">
    <location>
        <begin position="78"/>
        <end position="142"/>
    </location>
</feature>
<dbReference type="SUPFAM" id="SSF56655">
    <property type="entry name" value="Carbohydrate phosphatase"/>
    <property type="match status" value="1"/>
</dbReference>
<sequence length="203" mass="22663">MADKLDLDQILEFAKDTARKLIQDGQKRRMQENASQDQKINSVDFAADTSIGEETYDGQKITDDPTWIAAWRAALAKHQPDRRHDKLRQAGRRRRVQPLPEPDVLCRRGPGCVRRQHQAPAHEEGSERPRRGSVSSPSHRRANISVAVEYGSSRRDPAMSNKLNSFKKLTSDKKDGGKMVHSLRSVGSAALNICMVAAGDIDV</sequence>
<dbReference type="Proteomes" id="UP000006757">
    <property type="component" value="Unassembled WGS sequence"/>
</dbReference>
<comment type="similarity">
    <text evidence="1">Belongs to the inositol monophosphatase superfamily.</text>
</comment>
<dbReference type="InterPro" id="IPR000760">
    <property type="entry name" value="Inositol_monophosphatase-like"/>
</dbReference>
<dbReference type="OrthoDB" id="10254945at2759"/>